<dbReference type="SMART" id="SM00060">
    <property type="entry name" value="FN3"/>
    <property type="match status" value="1"/>
</dbReference>
<dbReference type="AlphaFoldDB" id="A0A7J7JX61"/>
<evidence type="ECO:0000259" key="3">
    <source>
        <dbReference type="PROSITE" id="PS50853"/>
    </source>
</evidence>
<feature type="domain" description="Fibronectin type-III" evidence="3">
    <location>
        <begin position="23"/>
        <end position="124"/>
    </location>
</feature>
<dbReference type="Gene3D" id="2.60.40.10">
    <property type="entry name" value="Immunoglobulins"/>
    <property type="match status" value="1"/>
</dbReference>
<dbReference type="Pfam" id="PF00041">
    <property type="entry name" value="fn3"/>
    <property type="match status" value="1"/>
</dbReference>
<proteinExistence type="predicted"/>
<dbReference type="PROSITE" id="PS50853">
    <property type="entry name" value="FN3"/>
    <property type="match status" value="1"/>
</dbReference>
<dbReference type="PANTHER" id="PTHR13817">
    <property type="entry name" value="TITIN"/>
    <property type="match status" value="1"/>
</dbReference>
<sequence length="162" mass="17401">MRNDLQLIVLPIISVIPFFLTGPPGEPAGIKASNPGKHSAIVSWSEGATNGEKITSYIIEKYNVESQEWVLAKEVTDPTDVATSNTTVTGLFADTGYKFRMKAVNKHGVGVASLESQLVQTTPDKPTTYPTNIRAGVERKAPSLLSGIPYQESSGMHVALNT</sequence>
<dbReference type="InterPro" id="IPR036116">
    <property type="entry name" value="FN3_sf"/>
</dbReference>
<dbReference type="CDD" id="cd00063">
    <property type="entry name" value="FN3"/>
    <property type="match status" value="1"/>
</dbReference>
<dbReference type="PANTHER" id="PTHR13817:SF166">
    <property type="entry name" value="NEURONAL IGCAM-RELATED"/>
    <property type="match status" value="1"/>
</dbReference>
<evidence type="ECO:0000256" key="2">
    <source>
        <dbReference type="SAM" id="SignalP"/>
    </source>
</evidence>
<gene>
    <name evidence="4" type="ORF">EB796_011412</name>
</gene>
<evidence type="ECO:0000256" key="1">
    <source>
        <dbReference type="ARBA" id="ARBA00022737"/>
    </source>
</evidence>
<protein>
    <submittedName>
        <fullName evidence="4">CNTN3</fullName>
    </submittedName>
</protein>
<dbReference type="InterPro" id="IPR013783">
    <property type="entry name" value="Ig-like_fold"/>
</dbReference>
<dbReference type="PRINTS" id="PR00014">
    <property type="entry name" value="FNTYPEIII"/>
</dbReference>
<reference evidence="4" key="1">
    <citation type="submission" date="2020-06" db="EMBL/GenBank/DDBJ databases">
        <title>Draft genome of Bugula neritina, a colonial animal packing powerful symbionts and potential medicines.</title>
        <authorList>
            <person name="Rayko M."/>
        </authorList>
    </citation>
    <scope>NUCLEOTIDE SEQUENCE [LARGE SCALE GENOMIC DNA]</scope>
    <source>
        <strain evidence="4">Kwan_BN1</strain>
    </source>
</reference>
<evidence type="ECO:0000313" key="4">
    <source>
        <dbReference type="EMBL" id="KAF6030271.1"/>
    </source>
</evidence>
<name>A0A7J7JX61_BUGNE</name>
<organism evidence="4 5">
    <name type="scientific">Bugula neritina</name>
    <name type="common">Brown bryozoan</name>
    <name type="synonym">Sertularia neritina</name>
    <dbReference type="NCBI Taxonomy" id="10212"/>
    <lineage>
        <taxon>Eukaryota</taxon>
        <taxon>Metazoa</taxon>
        <taxon>Spiralia</taxon>
        <taxon>Lophotrochozoa</taxon>
        <taxon>Bryozoa</taxon>
        <taxon>Gymnolaemata</taxon>
        <taxon>Cheilostomatida</taxon>
        <taxon>Flustrina</taxon>
        <taxon>Buguloidea</taxon>
        <taxon>Bugulidae</taxon>
        <taxon>Bugula</taxon>
    </lineage>
</organism>
<feature type="chain" id="PRO_5029549455" evidence="2">
    <location>
        <begin position="22"/>
        <end position="162"/>
    </location>
</feature>
<dbReference type="SUPFAM" id="SSF49265">
    <property type="entry name" value="Fibronectin type III"/>
    <property type="match status" value="1"/>
</dbReference>
<dbReference type="Proteomes" id="UP000593567">
    <property type="component" value="Unassembled WGS sequence"/>
</dbReference>
<keyword evidence="1" id="KW-0677">Repeat</keyword>
<keyword evidence="5" id="KW-1185">Reference proteome</keyword>
<keyword evidence="2" id="KW-0732">Signal</keyword>
<accession>A0A7J7JX61</accession>
<dbReference type="InterPro" id="IPR003961">
    <property type="entry name" value="FN3_dom"/>
</dbReference>
<dbReference type="OrthoDB" id="3666223at2759"/>
<feature type="signal peptide" evidence="2">
    <location>
        <begin position="1"/>
        <end position="21"/>
    </location>
</feature>
<dbReference type="InterPro" id="IPR050964">
    <property type="entry name" value="Striated_Muscle_Regulatory"/>
</dbReference>
<comment type="caution">
    <text evidence="4">The sequence shown here is derived from an EMBL/GenBank/DDBJ whole genome shotgun (WGS) entry which is preliminary data.</text>
</comment>
<dbReference type="EMBL" id="VXIV02001722">
    <property type="protein sequence ID" value="KAF6030271.1"/>
    <property type="molecule type" value="Genomic_DNA"/>
</dbReference>
<evidence type="ECO:0000313" key="5">
    <source>
        <dbReference type="Proteomes" id="UP000593567"/>
    </source>
</evidence>